<evidence type="ECO:0000313" key="4">
    <source>
        <dbReference type="Proteomes" id="UP000680067"/>
    </source>
</evidence>
<accession>A0A941DMT4</accession>
<dbReference type="AlphaFoldDB" id="A0A941DMT4"/>
<dbReference type="PANTHER" id="PTHR35936:SF6">
    <property type="entry name" value="AMINO ACID ABC TRANSPORTER SUBSTRATE-BINDING PAAT FAMILY PROTEIN"/>
    <property type="match status" value="1"/>
</dbReference>
<dbReference type="SMART" id="SM00062">
    <property type="entry name" value="PBPb"/>
    <property type="match status" value="1"/>
</dbReference>
<reference evidence="3" key="1">
    <citation type="submission" date="2021-04" db="EMBL/GenBank/DDBJ databases">
        <title>novel species isolated from subtropical streams in China.</title>
        <authorList>
            <person name="Lu H."/>
        </authorList>
    </citation>
    <scope>NUCLEOTIDE SEQUENCE</scope>
    <source>
        <strain evidence="3">LFS511W</strain>
    </source>
</reference>
<dbReference type="Gene3D" id="3.40.190.10">
    <property type="entry name" value="Periplasmic binding protein-like II"/>
    <property type="match status" value="2"/>
</dbReference>
<evidence type="ECO:0000259" key="2">
    <source>
        <dbReference type="SMART" id="SM00062"/>
    </source>
</evidence>
<comment type="caution">
    <text evidence="3">The sequence shown here is derived from an EMBL/GenBank/DDBJ whole genome shotgun (WGS) entry which is preliminary data.</text>
</comment>
<dbReference type="EMBL" id="JAGSPN010000014">
    <property type="protein sequence ID" value="MBR7783693.1"/>
    <property type="molecule type" value="Genomic_DNA"/>
</dbReference>
<feature type="domain" description="Solute-binding protein family 3/N-terminal" evidence="2">
    <location>
        <begin position="39"/>
        <end position="273"/>
    </location>
</feature>
<evidence type="ECO:0000256" key="1">
    <source>
        <dbReference type="ARBA" id="ARBA00022729"/>
    </source>
</evidence>
<keyword evidence="1" id="KW-0732">Signal</keyword>
<gene>
    <name evidence="3" type="ORF">KDM89_16225</name>
</gene>
<keyword evidence="4" id="KW-1185">Reference proteome</keyword>
<dbReference type="RefSeq" id="WP_212688972.1">
    <property type="nucleotide sequence ID" value="NZ_JAGSPN010000014.1"/>
</dbReference>
<dbReference type="Pfam" id="PF00497">
    <property type="entry name" value="SBP_bac_3"/>
    <property type="match status" value="1"/>
</dbReference>
<protein>
    <submittedName>
        <fullName evidence="3">Transporter substrate-binding domain-containing protein</fullName>
    </submittedName>
</protein>
<dbReference type="InterPro" id="IPR001638">
    <property type="entry name" value="Solute-binding_3/MltF_N"/>
</dbReference>
<proteinExistence type="predicted"/>
<dbReference type="SUPFAM" id="SSF53850">
    <property type="entry name" value="Periplasmic binding protein-like II"/>
    <property type="match status" value="1"/>
</dbReference>
<name>A0A941DMT4_9BURK</name>
<evidence type="ECO:0000313" key="3">
    <source>
        <dbReference type="EMBL" id="MBR7783693.1"/>
    </source>
</evidence>
<dbReference type="PANTHER" id="PTHR35936">
    <property type="entry name" value="MEMBRANE-BOUND LYTIC MUREIN TRANSGLYCOSYLASE F"/>
    <property type="match status" value="1"/>
</dbReference>
<sequence length="275" mass="31470">MKTSRMRHQYQWGRLIAGLLLLTGLGTMPATYADESCKKLTVTGNPEYPPYLWRDPADENRLVGANAEFAQAIGKEIGIPVEVRYMGPWGRVQEEARLGRVDMLAGAFLTIPRMEYMDYFYPAFRETRTVIWVRKNSKFRYHKWSDLVGKSGVTVINNSFGEDFDRYAKEALKIGSVPALEQALTMVSLGRADYLIYEEDPGMATAAKQNISELQPLYPAITNENLYITIPHKSPCNTPEMRGKIAKAVYKLEKIRVMDKFMSNSMELWRKKYAK</sequence>
<dbReference type="Proteomes" id="UP000680067">
    <property type="component" value="Unassembled WGS sequence"/>
</dbReference>
<organism evidence="3 4">
    <name type="scientific">Undibacterium luofuense</name>
    <dbReference type="NCBI Taxonomy" id="2828733"/>
    <lineage>
        <taxon>Bacteria</taxon>
        <taxon>Pseudomonadati</taxon>
        <taxon>Pseudomonadota</taxon>
        <taxon>Betaproteobacteria</taxon>
        <taxon>Burkholderiales</taxon>
        <taxon>Oxalobacteraceae</taxon>
        <taxon>Undibacterium</taxon>
    </lineage>
</organism>